<feature type="transmembrane region" description="Helical" evidence="1">
    <location>
        <begin position="5"/>
        <end position="24"/>
    </location>
</feature>
<keyword evidence="1" id="KW-0472">Membrane</keyword>
<comment type="caution">
    <text evidence="2">The sequence shown here is derived from an EMBL/GenBank/DDBJ whole genome shotgun (WGS) entry which is preliminary data.</text>
</comment>
<name>A0AAE5GP94_9VIBR</name>
<gene>
    <name evidence="2" type="ORF">F0237_06140</name>
</gene>
<evidence type="ECO:0000313" key="2">
    <source>
        <dbReference type="EMBL" id="NOI80244.1"/>
    </source>
</evidence>
<evidence type="ECO:0000256" key="1">
    <source>
        <dbReference type="SAM" id="Phobius"/>
    </source>
</evidence>
<keyword evidence="1" id="KW-1133">Transmembrane helix</keyword>
<protein>
    <submittedName>
        <fullName evidence="2">Uncharacterized protein</fullName>
    </submittedName>
</protein>
<dbReference type="Proteomes" id="UP000572722">
    <property type="component" value="Unassembled WGS sequence"/>
</dbReference>
<feature type="transmembrane region" description="Helical" evidence="1">
    <location>
        <begin position="82"/>
        <end position="102"/>
    </location>
</feature>
<sequence>MVVSILVNCVVFVVFCLLLADYNFGITHNYIYSAVLMVVTGLVVCLLLQVLPKQFKKNSKLKTEISNFKFYKPLKIRWYQKLSATNVAFFSWMILVFVFSMIDKYFERNVLIVNDLPVLSSALAIIGRGGQGAYVIVEDNGRRVKCRGFYYHLVEKGKPLSANLTYSTTFIGFEKTNCKVRLS</sequence>
<evidence type="ECO:0000313" key="3">
    <source>
        <dbReference type="Proteomes" id="UP000572722"/>
    </source>
</evidence>
<accession>A0AAE5GP94</accession>
<feature type="transmembrane region" description="Helical" evidence="1">
    <location>
        <begin position="118"/>
        <end position="137"/>
    </location>
</feature>
<organism evidence="2 3">
    <name type="scientific">Vibrio tubiashii</name>
    <dbReference type="NCBI Taxonomy" id="29498"/>
    <lineage>
        <taxon>Bacteria</taxon>
        <taxon>Pseudomonadati</taxon>
        <taxon>Pseudomonadota</taxon>
        <taxon>Gammaproteobacteria</taxon>
        <taxon>Vibrionales</taxon>
        <taxon>Vibrionaceae</taxon>
        <taxon>Vibrio</taxon>
        <taxon>Vibrio oreintalis group</taxon>
    </lineage>
</organism>
<keyword evidence="1" id="KW-0812">Transmembrane</keyword>
<reference evidence="2 3" key="1">
    <citation type="submission" date="2019-08" db="EMBL/GenBank/DDBJ databases">
        <title>Draft genome sequencing and comparative genomics of hatchery-associated Vibrios.</title>
        <authorList>
            <person name="Kehlet-Delgado H."/>
            <person name="Mueller R.S."/>
        </authorList>
    </citation>
    <scope>NUCLEOTIDE SEQUENCE [LARGE SCALE GENOMIC DNA]</scope>
    <source>
        <strain evidence="2 3">01-65-5-1</strain>
    </source>
</reference>
<feature type="transmembrane region" description="Helical" evidence="1">
    <location>
        <begin position="30"/>
        <end position="51"/>
    </location>
</feature>
<dbReference type="AlphaFoldDB" id="A0AAE5GP94"/>
<proteinExistence type="predicted"/>
<dbReference type="EMBL" id="VTXO01000001">
    <property type="protein sequence ID" value="NOI80244.1"/>
    <property type="molecule type" value="Genomic_DNA"/>
</dbReference>